<dbReference type="InterPro" id="IPR005119">
    <property type="entry name" value="LysR_subst-bd"/>
</dbReference>
<dbReference type="EMBL" id="BMEL01000005">
    <property type="protein sequence ID" value="GGF34073.1"/>
    <property type="molecule type" value="Genomic_DNA"/>
</dbReference>
<keyword evidence="7" id="KW-1185">Reference proteome</keyword>
<dbReference type="RefSeq" id="WP_188378965.1">
    <property type="nucleotide sequence ID" value="NZ_BMEL01000005.1"/>
</dbReference>
<dbReference type="Gene3D" id="3.40.190.290">
    <property type="match status" value="1"/>
</dbReference>
<dbReference type="SUPFAM" id="SSF53850">
    <property type="entry name" value="Periplasmic binding protein-like II"/>
    <property type="match status" value="1"/>
</dbReference>
<gene>
    <name evidence="6" type="ORF">GCM10010954_36400</name>
</gene>
<dbReference type="AlphaFoldDB" id="A0A917F0Z7"/>
<dbReference type="Pfam" id="PF00126">
    <property type="entry name" value="HTH_1"/>
    <property type="match status" value="1"/>
</dbReference>
<evidence type="ECO:0000313" key="6">
    <source>
        <dbReference type="EMBL" id="GGF34073.1"/>
    </source>
</evidence>
<dbReference type="PROSITE" id="PS50931">
    <property type="entry name" value="HTH_LYSR"/>
    <property type="match status" value="1"/>
</dbReference>
<keyword evidence="3" id="KW-0238">DNA-binding</keyword>
<evidence type="ECO:0000256" key="4">
    <source>
        <dbReference type="ARBA" id="ARBA00023163"/>
    </source>
</evidence>
<dbReference type="Proteomes" id="UP000660110">
    <property type="component" value="Unassembled WGS sequence"/>
</dbReference>
<dbReference type="GO" id="GO:0003700">
    <property type="term" value="F:DNA-binding transcription factor activity"/>
    <property type="evidence" value="ECO:0007669"/>
    <property type="project" value="InterPro"/>
</dbReference>
<evidence type="ECO:0000313" key="7">
    <source>
        <dbReference type="Proteomes" id="UP000660110"/>
    </source>
</evidence>
<dbReference type="SUPFAM" id="SSF46785">
    <property type="entry name" value="Winged helix' DNA-binding domain"/>
    <property type="match status" value="1"/>
</dbReference>
<dbReference type="InterPro" id="IPR000847">
    <property type="entry name" value="LysR_HTH_N"/>
</dbReference>
<proteinExistence type="inferred from homology"/>
<protein>
    <submittedName>
        <fullName evidence="6">LysR family transcriptional regulator</fullName>
    </submittedName>
</protein>
<sequence length="288" mass="33126">MKLEDYQLLVHLHHYKTIRATARNVLISQPAVTQRLKYIEEYLGAEVFIRTSKGLVLTPEGEVVLEHACALLASETQLYNQLLRKKETVSGTLSLGVSSLVSQHYLPHILQRYTTTYPDVKIDLVTGASAEIKYTARDYHVTIVRGEPLKGYKCHGLFDDPLYLFDTVKLDGRSERPFIEFKTDADYQKLVEEWMLQQNKIKYRRTMKVDQFETAKQLMVTGLGMTVLPKSIVADELWDLPHLPLYINGQPMNRKTWVCFYEETSDLPQVKAFIHLLTSDSWRGGNDA</sequence>
<evidence type="ECO:0000259" key="5">
    <source>
        <dbReference type="PROSITE" id="PS50931"/>
    </source>
</evidence>
<keyword evidence="2" id="KW-0805">Transcription regulation</keyword>
<evidence type="ECO:0000256" key="3">
    <source>
        <dbReference type="ARBA" id="ARBA00023125"/>
    </source>
</evidence>
<comment type="caution">
    <text evidence="6">The sequence shown here is derived from an EMBL/GenBank/DDBJ whole genome shotgun (WGS) entry which is preliminary data.</text>
</comment>
<dbReference type="GO" id="GO:0000976">
    <property type="term" value="F:transcription cis-regulatory region binding"/>
    <property type="evidence" value="ECO:0007669"/>
    <property type="project" value="TreeGrafter"/>
</dbReference>
<comment type="similarity">
    <text evidence="1">Belongs to the LysR transcriptional regulatory family.</text>
</comment>
<keyword evidence="4" id="KW-0804">Transcription</keyword>
<evidence type="ECO:0000256" key="2">
    <source>
        <dbReference type="ARBA" id="ARBA00023015"/>
    </source>
</evidence>
<dbReference type="InterPro" id="IPR036390">
    <property type="entry name" value="WH_DNA-bd_sf"/>
</dbReference>
<accession>A0A917F0Z7</accession>
<dbReference type="PANTHER" id="PTHR30126">
    <property type="entry name" value="HTH-TYPE TRANSCRIPTIONAL REGULATOR"/>
    <property type="match status" value="1"/>
</dbReference>
<evidence type="ECO:0000256" key="1">
    <source>
        <dbReference type="ARBA" id="ARBA00009437"/>
    </source>
</evidence>
<dbReference type="Gene3D" id="1.10.10.10">
    <property type="entry name" value="Winged helix-like DNA-binding domain superfamily/Winged helix DNA-binding domain"/>
    <property type="match status" value="1"/>
</dbReference>
<organism evidence="6 7">
    <name type="scientific">Halobacillus andaensis</name>
    <dbReference type="NCBI Taxonomy" id="1176239"/>
    <lineage>
        <taxon>Bacteria</taxon>
        <taxon>Bacillati</taxon>
        <taxon>Bacillota</taxon>
        <taxon>Bacilli</taxon>
        <taxon>Bacillales</taxon>
        <taxon>Bacillaceae</taxon>
        <taxon>Halobacillus</taxon>
    </lineage>
</organism>
<dbReference type="PANTHER" id="PTHR30126:SF78">
    <property type="entry name" value="HTH LYSR-TYPE DOMAIN-CONTAINING PROTEIN"/>
    <property type="match status" value="1"/>
</dbReference>
<name>A0A917F0Z7_HALAA</name>
<dbReference type="Pfam" id="PF03466">
    <property type="entry name" value="LysR_substrate"/>
    <property type="match status" value="1"/>
</dbReference>
<feature type="domain" description="HTH lysR-type" evidence="5">
    <location>
        <begin position="1"/>
        <end position="58"/>
    </location>
</feature>
<dbReference type="CDD" id="cd05466">
    <property type="entry name" value="PBP2_LTTR_substrate"/>
    <property type="match status" value="1"/>
</dbReference>
<reference evidence="6" key="2">
    <citation type="submission" date="2020-09" db="EMBL/GenBank/DDBJ databases">
        <authorList>
            <person name="Sun Q."/>
            <person name="Zhou Y."/>
        </authorList>
    </citation>
    <scope>NUCLEOTIDE SEQUENCE</scope>
    <source>
        <strain evidence="6">CGMCC 1.12153</strain>
    </source>
</reference>
<dbReference type="PRINTS" id="PR00039">
    <property type="entry name" value="HTHLYSR"/>
</dbReference>
<reference evidence="6" key="1">
    <citation type="journal article" date="2014" name="Int. J. Syst. Evol. Microbiol.">
        <title>Complete genome sequence of Corynebacterium casei LMG S-19264T (=DSM 44701T), isolated from a smear-ripened cheese.</title>
        <authorList>
            <consortium name="US DOE Joint Genome Institute (JGI-PGF)"/>
            <person name="Walter F."/>
            <person name="Albersmeier A."/>
            <person name="Kalinowski J."/>
            <person name="Ruckert C."/>
        </authorList>
    </citation>
    <scope>NUCLEOTIDE SEQUENCE</scope>
    <source>
        <strain evidence="6">CGMCC 1.12153</strain>
    </source>
</reference>
<dbReference type="InterPro" id="IPR036388">
    <property type="entry name" value="WH-like_DNA-bd_sf"/>
</dbReference>